<name>A0A2C6L3F0_9APIC</name>
<comment type="caution">
    <text evidence="2">The sequence shown here is derived from an EMBL/GenBank/DDBJ whole genome shotgun (WGS) entry which is preliminary data.</text>
</comment>
<gene>
    <name evidence="2" type="ORF">CSUI_003989</name>
</gene>
<keyword evidence="3" id="KW-1185">Reference proteome</keyword>
<dbReference type="Proteomes" id="UP000221165">
    <property type="component" value="Unassembled WGS sequence"/>
</dbReference>
<reference evidence="2 3" key="1">
    <citation type="journal article" date="2017" name="Int. J. Parasitol.">
        <title>The genome of the protozoan parasite Cystoisospora suis and a reverse vaccinology approach to identify vaccine candidates.</title>
        <authorList>
            <person name="Palmieri N."/>
            <person name="Shrestha A."/>
            <person name="Ruttkowski B."/>
            <person name="Beck T."/>
            <person name="Vogl C."/>
            <person name="Tomley F."/>
            <person name="Blake D.P."/>
            <person name="Joachim A."/>
        </authorList>
    </citation>
    <scope>NUCLEOTIDE SEQUENCE [LARGE SCALE GENOMIC DNA]</scope>
    <source>
        <strain evidence="2 3">Wien I</strain>
    </source>
</reference>
<evidence type="ECO:0000313" key="3">
    <source>
        <dbReference type="Proteomes" id="UP000221165"/>
    </source>
</evidence>
<dbReference type="VEuPathDB" id="ToxoDB:CSUI_003989"/>
<dbReference type="GeneID" id="94427395"/>
<keyword evidence="1" id="KW-0732">Signal</keyword>
<evidence type="ECO:0000313" key="2">
    <source>
        <dbReference type="EMBL" id="PHJ22156.1"/>
    </source>
</evidence>
<organism evidence="2 3">
    <name type="scientific">Cystoisospora suis</name>
    <dbReference type="NCBI Taxonomy" id="483139"/>
    <lineage>
        <taxon>Eukaryota</taxon>
        <taxon>Sar</taxon>
        <taxon>Alveolata</taxon>
        <taxon>Apicomplexa</taxon>
        <taxon>Conoidasida</taxon>
        <taxon>Coccidia</taxon>
        <taxon>Eucoccidiorida</taxon>
        <taxon>Eimeriorina</taxon>
        <taxon>Sarcocystidae</taxon>
        <taxon>Cystoisospora</taxon>
    </lineage>
</organism>
<dbReference type="EMBL" id="MIGC01001797">
    <property type="protein sequence ID" value="PHJ22156.1"/>
    <property type="molecule type" value="Genomic_DNA"/>
</dbReference>
<protein>
    <submittedName>
        <fullName evidence="2">Uncharacterized protein</fullName>
    </submittedName>
</protein>
<sequence>RSPFLLLSFFVSSLLLFISLSSLSLSRVCPPGTRSVRSRRLKDDSMTSIFFPSLEMSCLLSFLQEDSQERKREKEGELSLVS</sequence>
<dbReference type="RefSeq" id="XP_067923833.1">
    <property type="nucleotide sequence ID" value="XM_068064184.1"/>
</dbReference>
<feature type="chain" id="PRO_5013379013" evidence="1">
    <location>
        <begin position="27"/>
        <end position="82"/>
    </location>
</feature>
<evidence type="ECO:0000256" key="1">
    <source>
        <dbReference type="SAM" id="SignalP"/>
    </source>
</evidence>
<proteinExistence type="predicted"/>
<dbReference type="AlphaFoldDB" id="A0A2C6L3F0"/>
<accession>A0A2C6L3F0</accession>
<feature type="non-terminal residue" evidence="2">
    <location>
        <position position="1"/>
    </location>
</feature>
<feature type="signal peptide" evidence="1">
    <location>
        <begin position="1"/>
        <end position="26"/>
    </location>
</feature>